<dbReference type="EMBL" id="BONG01000107">
    <property type="protein sequence ID" value="GIF94622.1"/>
    <property type="molecule type" value="Genomic_DNA"/>
</dbReference>
<dbReference type="Gene3D" id="1.10.1200.10">
    <property type="entry name" value="ACP-like"/>
    <property type="match status" value="1"/>
</dbReference>
<feature type="domain" description="Carrier" evidence="1">
    <location>
        <begin position="3"/>
        <end position="77"/>
    </location>
</feature>
<gene>
    <name evidence="2" type="ORF">Cch02nite_80660</name>
</gene>
<name>A0A8J3K0W4_9ACTN</name>
<protein>
    <recommendedName>
        <fullName evidence="1">Carrier domain-containing protein</fullName>
    </recommendedName>
</protein>
<sequence length="79" mass="8523">MSIEAGTTARRLLTQVCRHDVTAVDSTHRLADLNIDSLDRVLLAVLIEEATGRPLPDAALVSLASIADVEALLTERTTR</sequence>
<dbReference type="SUPFAM" id="SSF47336">
    <property type="entry name" value="ACP-like"/>
    <property type="match status" value="1"/>
</dbReference>
<dbReference type="RefSeq" id="WP_191841443.1">
    <property type="nucleotide sequence ID" value="NZ_BAAALB010000019.1"/>
</dbReference>
<reference evidence="2 3" key="1">
    <citation type="submission" date="2021-01" db="EMBL/GenBank/DDBJ databases">
        <title>Whole genome shotgun sequence of Catellatospora chokoriensis NBRC 107358.</title>
        <authorList>
            <person name="Komaki H."/>
            <person name="Tamura T."/>
        </authorList>
    </citation>
    <scope>NUCLEOTIDE SEQUENCE [LARGE SCALE GENOMIC DNA]</scope>
    <source>
        <strain evidence="2 3">NBRC 107358</strain>
    </source>
</reference>
<dbReference type="Pfam" id="PF00550">
    <property type="entry name" value="PP-binding"/>
    <property type="match status" value="1"/>
</dbReference>
<proteinExistence type="predicted"/>
<dbReference type="InterPro" id="IPR036736">
    <property type="entry name" value="ACP-like_sf"/>
</dbReference>
<dbReference type="AlphaFoldDB" id="A0A8J3K0W4"/>
<dbReference type="PROSITE" id="PS50075">
    <property type="entry name" value="CARRIER"/>
    <property type="match status" value="1"/>
</dbReference>
<dbReference type="InterPro" id="IPR009081">
    <property type="entry name" value="PP-bd_ACP"/>
</dbReference>
<comment type="caution">
    <text evidence="2">The sequence shown here is derived from an EMBL/GenBank/DDBJ whole genome shotgun (WGS) entry which is preliminary data.</text>
</comment>
<organism evidence="2 3">
    <name type="scientific">Catellatospora chokoriensis</name>
    <dbReference type="NCBI Taxonomy" id="310353"/>
    <lineage>
        <taxon>Bacteria</taxon>
        <taxon>Bacillati</taxon>
        <taxon>Actinomycetota</taxon>
        <taxon>Actinomycetes</taxon>
        <taxon>Micromonosporales</taxon>
        <taxon>Micromonosporaceae</taxon>
        <taxon>Catellatospora</taxon>
    </lineage>
</organism>
<evidence type="ECO:0000313" key="2">
    <source>
        <dbReference type="EMBL" id="GIF94622.1"/>
    </source>
</evidence>
<dbReference type="Proteomes" id="UP000619293">
    <property type="component" value="Unassembled WGS sequence"/>
</dbReference>
<evidence type="ECO:0000313" key="3">
    <source>
        <dbReference type="Proteomes" id="UP000619293"/>
    </source>
</evidence>
<keyword evidence="3" id="KW-1185">Reference proteome</keyword>
<evidence type="ECO:0000259" key="1">
    <source>
        <dbReference type="PROSITE" id="PS50075"/>
    </source>
</evidence>
<accession>A0A8J3K0W4</accession>